<reference evidence="1 2" key="1">
    <citation type="journal article" date="2006" name="Proc. Natl. Acad. Sci. U.S.A.">
        <title>Burkholderia xenovorans LB400 harbors a multi-replicon, 9.73-Mbp genome shaped for versatility.</title>
        <authorList>
            <person name="Chain P.S."/>
            <person name="Denef V.J."/>
            <person name="Konstantinidis K.T."/>
            <person name="Vergez L.M."/>
            <person name="Agullo L."/>
            <person name="Reyes V.L."/>
            <person name="Hauser L."/>
            <person name="Cordova M."/>
            <person name="Gomez L."/>
            <person name="Gonzalez M."/>
            <person name="Land M."/>
            <person name="Lao V."/>
            <person name="Larimer F."/>
            <person name="LiPuma J.J."/>
            <person name="Mahenthiralingam E."/>
            <person name="Malfatti S.A."/>
            <person name="Marx C.J."/>
            <person name="Parnell J.J."/>
            <person name="Ramette A."/>
            <person name="Richardson P."/>
            <person name="Seeger M."/>
            <person name="Smith D."/>
            <person name="Spilker T."/>
            <person name="Sul W.J."/>
            <person name="Tsoi T.V."/>
            <person name="Ulrich L.E."/>
            <person name="Zhulin I.B."/>
            <person name="Tiedje J.M."/>
        </authorList>
    </citation>
    <scope>NUCLEOTIDE SEQUENCE [LARGE SCALE GENOMIC DNA]</scope>
    <source>
        <strain evidence="1 2">LB400</strain>
    </source>
</reference>
<sequence>MKNTAQITILIALGNLWMARKVLRKREMLGD</sequence>
<accession>Q144K1</accession>
<gene>
    <name evidence="1" type="ORF">Bxe_A3752</name>
</gene>
<proteinExistence type="predicted"/>
<protein>
    <submittedName>
        <fullName evidence="1">Uncharacterized protein</fullName>
    </submittedName>
</protein>
<organism evidence="1 2">
    <name type="scientific">Paraburkholderia xenovorans (strain LB400)</name>
    <dbReference type="NCBI Taxonomy" id="266265"/>
    <lineage>
        <taxon>Bacteria</taxon>
        <taxon>Pseudomonadati</taxon>
        <taxon>Pseudomonadota</taxon>
        <taxon>Betaproteobacteria</taxon>
        <taxon>Burkholderiales</taxon>
        <taxon>Burkholderiaceae</taxon>
        <taxon>Paraburkholderia</taxon>
    </lineage>
</organism>
<keyword evidence="2" id="KW-1185">Reference proteome</keyword>
<dbReference type="EMBL" id="CP000270">
    <property type="protein sequence ID" value="ABE29238.1"/>
    <property type="molecule type" value="Genomic_DNA"/>
</dbReference>
<dbReference type="Proteomes" id="UP000001817">
    <property type="component" value="Chromosome 1"/>
</dbReference>
<dbReference type="AlphaFoldDB" id="Q144K1"/>
<evidence type="ECO:0000313" key="2">
    <source>
        <dbReference type="Proteomes" id="UP000001817"/>
    </source>
</evidence>
<dbReference type="KEGG" id="bxe:Bxe_A3752"/>
<evidence type="ECO:0000313" key="1">
    <source>
        <dbReference type="EMBL" id="ABE29238.1"/>
    </source>
</evidence>
<name>Q144K1_PARXL</name>